<accession>A0A518G9C2</accession>
<keyword evidence="2" id="KW-1185">Reference proteome</keyword>
<dbReference type="KEGG" id="ahel:Q31a_34960"/>
<sequence length="96" mass="10364">MLEVEKSLAKRNGSILNPADASSDRAPYKAVQTGWCIKTPALAMRGLVIAAGRAGKRYLIHRGGASRSFRSLLLSSGSSPRRANRCLVRMHTGQGR</sequence>
<dbReference type="AlphaFoldDB" id="A0A518G9C2"/>
<reference evidence="1 2" key="1">
    <citation type="submission" date="2019-02" db="EMBL/GenBank/DDBJ databases">
        <title>Deep-cultivation of Planctomycetes and their phenomic and genomic characterization uncovers novel biology.</title>
        <authorList>
            <person name="Wiegand S."/>
            <person name="Jogler M."/>
            <person name="Boedeker C."/>
            <person name="Pinto D."/>
            <person name="Vollmers J."/>
            <person name="Rivas-Marin E."/>
            <person name="Kohn T."/>
            <person name="Peeters S.H."/>
            <person name="Heuer A."/>
            <person name="Rast P."/>
            <person name="Oberbeckmann S."/>
            <person name="Bunk B."/>
            <person name="Jeske O."/>
            <person name="Meyerdierks A."/>
            <person name="Storesund J.E."/>
            <person name="Kallscheuer N."/>
            <person name="Luecker S."/>
            <person name="Lage O.M."/>
            <person name="Pohl T."/>
            <person name="Merkel B.J."/>
            <person name="Hornburger P."/>
            <person name="Mueller R.-W."/>
            <person name="Bruemmer F."/>
            <person name="Labrenz M."/>
            <person name="Spormann A.M."/>
            <person name="Op den Camp H."/>
            <person name="Overmann J."/>
            <person name="Amann R."/>
            <person name="Jetten M.S.M."/>
            <person name="Mascher T."/>
            <person name="Medema M.H."/>
            <person name="Devos D.P."/>
            <person name="Kaster A.-K."/>
            <person name="Ovreas L."/>
            <person name="Rohde M."/>
            <person name="Galperin M.Y."/>
            <person name="Jogler C."/>
        </authorList>
    </citation>
    <scope>NUCLEOTIDE SEQUENCE [LARGE SCALE GENOMIC DNA]</scope>
    <source>
        <strain evidence="1 2">Q31a</strain>
    </source>
</reference>
<organism evidence="1 2">
    <name type="scientific">Aureliella helgolandensis</name>
    <dbReference type="NCBI Taxonomy" id="2527968"/>
    <lineage>
        <taxon>Bacteria</taxon>
        <taxon>Pseudomonadati</taxon>
        <taxon>Planctomycetota</taxon>
        <taxon>Planctomycetia</taxon>
        <taxon>Pirellulales</taxon>
        <taxon>Pirellulaceae</taxon>
        <taxon>Aureliella</taxon>
    </lineage>
</organism>
<protein>
    <submittedName>
        <fullName evidence="1">Uncharacterized protein</fullName>
    </submittedName>
</protein>
<dbReference type="EMBL" id="CP036298">
    <property type="protein sequence ID" value="QDV25173.1"/>
    <property type="molecule type" value="Genomic_DNA"/>
</dbReference>
<proteinExistence type="predicted"/>
<dbReference type="Proteomes" id="UP000318017">
    <property type="component" value="Chromosome"/>
</dbReference>
<gene>
    <name evidence="1" type="ORF">Q31a_34960</name>
</gene>
<name>A0A518G9C2_9BACT</name>
<evidence type="ECO:0000313" key="2">
    <source>
        <dbReference type="Proteomes" id="UP000318017"/>
    </source>
</evidence>
<evidence type="ECO:0000313" key="1">
    <source>
        <dbReference type="EMBL" id="QDV25173.1"/>
    </source>
</evidence>